<feature type="region of interest" description="Disordered" evidence="1">
    <location>
        <begin position="1"/>
        <end position="72"/>
    </location>
</feature>
<feature type="compositionally biased region" description="Polar residues" evidence="1">
    <location>
        <begin position="41"/>
        <end position="53"/>
    </location>
</feature>
<accession>A0A0C3B2W4</accession>
<keyword evidence="2" id="KW-0472">Membrane</keyword>
<organism evidence="3 4">
    <name type="scientific">Serendipita vermifera MAFF 305830</name>
    <dbReference type="NCBI Taxonomy" id="933852"/>
    <lineage>
        <taxon>Eukaryota</taxon>
        <taxon>Fungi</taxon>
        <taxon>Dikarya</taxon>
        <taxon>Basidiomycota</taxon>
        <taxon>Agaricomycotina</taxon>
        <taxon>Agaricomycetes</taxon>
        <taxon>Sebacinales</taxon>
        <taxon>Serendipitaceae</taxon>
        <taxon>Serendipita</taxon>
    </lineage>
</organism>
<evidence type="ECO:0000313" key="3">
    <source>
        <dbReference type="EMBL" id="KIM31155.1"/>
    </source>
</evidence>
<dbReference type="STRING" id="933852.A0A0C3B2W4"/>
<reference evidence="3 4" key="1">
    <citation type="submission" date="2014-04" db="EMBL/GenBank/DDBJ databases">
        <authorList>
            <consortium name="DOE Joint Genome Institute"/>
            <person name="Kuo A."/>
            <person name="Zuccaro A."/>
            <person name="Kohler A."/>
            <person name="Nagy L.G."/>
            <person name="Floudas D."/>
            <person name="Copeland A."/>
            <person name="Barry K.W."/>
            <person name="Cichocki N."/>
            <person name="Veneault-Fourrey C."/>
            <person name="LaButti K."/>
            <person name="Lindquist E.A."/>
            <person name="Lipzen A."/>
            <person name="Lundell T."/>
            <person name="Morin E."/>
            <person name="Murat C."/>
            <person name="Sun H."/>
            <person name="Tunlid A."/>
            <person name="Henrissat B."/>
            <person name="Grigoriev I.V."/>
            <person name="Hibbett D.S."/>
            <person name="Martin F."/>
            <person name="Nordberg H.P."/>
            <person name="Cantor M.N."/>
            <person name="Hua S.X."/>
        </authorList>
    </citation>
    <scope>NUCLEOTIDE SEQUENCE [LARGE SCALE GENOMIC DNA]</scope>
    <source>
        <strain evidence="3 4">MAFF 305830</strain>
    </source>
</reference>
<gene>
    <name evidence="3" type="ORF">M408DRAFT_327446</name>
</gene>
<evidence type="ECO:0000256" key="2">
    <source>
        <dbReference type="SAM" id="Phobius"/>
    </source>
</evidence>
<name>A0A0C3B2W4_SERVB</name>
<reference evidence="4" key="2">
    <citation type="submission" date="2015-01" db="EMBL/GenBank/DDBJ databases">
        <title>Evolutionary Origins and Diversification of the Mycorrhizal Mutualists.</title>
        <authorList>
            <consortium name="DOE Joint Genome Institute"/>
            <consortium name="Mycorrhizal Genomics Consortium"/>
            <person name="Kohler A."/>
            <person name="Kuo A."/>
            <person name="Nagy L.G."/>
            <person name="Floudas D."/>
            <person name="Copeland A."/>
            <person name="Barry K.W."/>
            <person name="Cichocki N."/>
            <person name="Veneault-Fourrey C."/>
            <person name="LaButti K."/>
            <person name="Lindquist E.A."/>
            <person name="Lipzen A."/>
            <person name="Lundell T."/>
            <person name="Morin E."/>
            <person name="Murat C."/>
            <person name="Riley R."/>
            <person name="Ohm R."/>
            <person name="Sun H."/>
            <person name="Tunlid A."/>
            <person name="Henrissat B."/>
            <person name="Grigoriev I.V."/>
            <person name="Hibbett D.S."/>
            <person name="Martin F."/>
        </authorList>
    </citation>
    <scope>NUCLEOTIDE SEQUENCE [LARGE SCALE GENOMIC DNA]</scope>
    <source>
        <strain evidence="4">MAFF 305830</strain>
    </source>
</reference>
<feature type="compositionally biased region" description="Basic and acidic residues" evidence="1">
    <location>
        <begin position="159"/>
        <end position="174"/>
    </location>
</feature>
<dbReference type="Proteomes" id="UP000054097">
    <property type="component" value="Unassembled WGS sequence"/>
</dbReference>
<evidence type="ECO:0000256" key="1">
    <source>
        <dbReference type="SAM" id="MobiDB-lite"/>
    </source>
</evidence>
<sequence>MIIHDENSETQSSSSPTKTSTLGLPTPVERRDTSPGPPSYTVATSMTSSSAGPTSPLLPYQPGTSTRADRIHPQTLSRGYQDHTAYALAEQQREEVHRRTQSRFWKALAVGIICYLLLTAFIGSMMVNIEYPRIGEPLPPLPPNAPPNPDSPKIPRPNPTDRDQPPGAPPERRPWPGPEDGQIIQCFGEDSWSPNPLDVPFITTNMNDMTWSSGPPDEELPYTVYNMFTLPVDVNYKAIFSKGRHASGTFRLRTREADDDEDNIRILIQASYRYQEALECQICSLKRHNGGRSLGIYTSDDFDGSKDIRFTIEVLFPRNRALTSSPRDMGTFAASLSWFDYTIATLDEVYFQSLTLVTASDKMHSKGVVADKITLVTNNGDVTGNFNVTDEIAISTSNAKIDVDLNVSQIDDEKPSKVTLSTNNAPVIARNKLYHPGAQGGSSGGNFTMVVSTKNASVDISYGVAPVDSILNCVVSTSNADAKVHLHPTYEGDVTLTTSNGQTSVHQADGIEDPSGQGRERLVAWKHMWRWWLIGWIGWGEKKQAGSLVVSSSNGRIYLYM</sequence>
<evidence type="ECO:0000313" key="4">
    <source>
        <dbReference type="Proteomes" id="UP000054097"/>
    </source>
</evidence>
<keyword evidence="4" id="KW-1185">Reference proteome</keyword>
<dbReference type="EMBL" id="KN824282">
    <property type="protein sequence ID" value="KIM31155.1"/>
    <property type="molecule type" value="Genomic_DNA"/>
</dbReference>
<feature type="transmembrane region" description="Helical" evidence="2">
    <location>
        <begin position="107"/>
        <end position="127"/>
    </location>
</feature>
<dbReference type="AlphaFoldDB" id="A0A0C3B2W4"/>
<feature type="compositionally biased region" description="Low complexity" evidence="1">
    <location>
        <begin position="9"/>
        <end position="21"/>
    </location>
</feature>
<feature type="compositionally biased region" description="Pro residues" evidence="1">
    <location>
        <begin position="140"/>
        <end position="158"/>
    </location>
</feature>
<keyword evidence="2" id="KW-0812">Transmembrane</keyword>
<dbReference type="HOGENOM" id="CLU_037980_2_0_1"/>
<dbReference type="OrthoDB" id="5570013at2759"/>
<proteinExistence type="predicted"/>
<protein>
    <submittedName>
        <fullName evidence="3">Uncharacterized protein</fullName>
    </submittedName>
</protein>
<keyword evidence="2" id="KW-1133">Transmembrane helix</keyword>
<feature type="region of interest" description="Disordered" evidence="1">
    <location>
        <begin position="140"/>
        <end position="180"/>
    </location>
</feature>